<reference evidence="9" key="1">
    <citation type="journal article" date="2014" name="Int. J. Syst. Evol. Microbiol.">
        <title>Complete genome sequence of Corynebacterium casei LMG S-19264T (=DSM 44701T), isolated from a smear-ripened cheese.</title>
        <authorList>
            <consortium name="US DOE Joint Genome Institute (JGI-PGF)"/>
            <person name="Walter F."/>
            <person name="Albersmeier A."/>
            <person name="Kalinowski J."/>
            <person name="Ruckert C."/>
        </authorList>
    </citation>
    <scope>NUCLEOTIDE SEQUENCE</scope>
    <source>
        <strain evidence="9">CGMCC 1.15478</strain>
    </source>
</reference>
<dbReference type="Pfam" id="PF09335">
    <property type="entry name" value="VTT_dom"/>
    <property type="match status" value="1"/>
</dbReference>
<accession>A0A916U042</accession>
<dbReference type="PANTHER" id="PTHR42709:SF6">
    <property type="entry name" value="UNDECAPRENYL PHOSPHATE TRANSPORTER A"/>
    <property type="match status" value="1"/>
</dbReference>
<organism evidence="9 10">
    <name type="scientific">Hoyosella rhizosphaerae</name>
    <dbReference type="NCBI Taxonomy" id="1755582"/>
    <lineage>
        <taxon>Bacteria</taxon>
        <taxon>Bacillati</taxon>
        <taxon>Actinomycetota</taxon>
        <taxon>Actinomycetes</taxon>
        <taxon>Mycobacteriales</taxon>
        <taxon>Hoyosellaceae</taxon>
        <taxon>Hoyosella</taxon>
    </lineage>
</organism>
<protein>
    <recommendedName>
        <fullName evidence="8">VTT domain-containing protein</fullName>
    </recommendedName>
</protein>
<evidence type="ECO:0000313" key="9">
    <source>
        <dbReference type="EMBL" id="GGC54065.1"/>
    </source>
</evidence>
<evidence type="ECO:0000256" key="4">
    <source>
        <dbReference type="ARBA" id="ARBA00022692"/>
    </source>
</evidence>
<keyword evidence="6 7" id="KW-0472">Membrane</keyword>
<keyword evidence="4 7" id="KW-0812">Transmembrane</keyword>
<keyword evidence="10" id="KW-1185">Reference proteome</keyword>
<feature type="transmembrane region" description="Helical" evidence="7">
    <location>
        <begin position="63"/>
        <end position="83"/>
    </location>
</feature>
<feature type="domain" description="VTT" evidence="8">
    <location>
        <begin position="17"/>
        <end position="114"/>
    </location>
</feature>
<comment type="subcellular location">
    <subcellularLocation>
        <location evidence="1">Cell membrane</location>
        <topology evidence="1">Multi-pass membrane protein</topology>
    </subcellularLocation>
</comment>
<sequence>MEYGFLEGHSIGVVYAILFGIVFLRAQATYWIGRALGVGLYRSRLGIKLGPKLGRAEAAINRYGPIAVTFSFMTIGIQTAINLTAGVMHMKFGRYLIAMIAGCLIWAGIYTFGGLAVFTAWWTLFIRSPEIAVGGFVAIALIVALVLWLRHRRSHR</sequence>
<feature type="transmembrane region" description="Helical" evidence="7">
    <location>
        <begin position="12"/>
        <end position="33"/>
    </location>
</feature>
<dbReference type="InterPro" id="IPR032816">
    <property type="entry name" value="VTT_dom"/>
</dbReference>
<evidence type="ECO:0000256" key="5">
    <source>
        <dbReference type="ARBA" id="ARBA00022989"/>
    </source>
</evidence>
<proteinExistence type="inferred from homology"/>
<dbReference type="EMBL" id="BMJH01000001">
    <property type="protein sequence ID" value="GGC54065.1"/>
    <property type="molecule type" value="Genomic_DNA"/>
</dbReference>
<dbReference type="GO" id="GO:0005886">
    <property type="term" value="C:plasma membrane"/>
    <property type="evidence" value="ECO:0007669"/>
    <property type="project" value="UniProtKB-SubCell"/>
</dbReference>
<evidence type="ECO:0000256" key="6">
    <source>
        <dbReference type="ARBA" id="ARBA00023136"/>
    </source>
</evidence>
<dbReference type="InterPro" id="IPR051311">
    <property type="entry name" value="DedA_domain"/>
</dbReference>
<evidence type="ECO:0000256" key="3">
    <source>
        <dbReference type="ARBA" id="ARBA00022475"/>
    </source>
</evidence>
<comment type="caution">
    <text evidence="9">The sequence shown here is derived from an EMBL/GenBank/DDBJ whole genome shotgun (WGS) entry which is preliminary data.</text>
</comment>
<evidence type="ECO:0000256" key="2">
    <source>
        <dbReference type="ARBA" id="ARBA00010792"/>
    </source>
</evidence>
<dbReference type="AlphaFoldDB" id="A0A916U042"/>
<keyword evidence="5 7" id="KW-1133">Transmembrane helix</keyword>
<dbReference type="PANTHER" id="PTHR42709">
    <property type="entry name" value="ALKALINE PHOSPHATASE LIKE PROTEIN"/>
    <property type="match status" value="1"/>
</dbReference>
<comment type="similarity">
    <text evidence="2">Belongs to the DedA family.</text>
</comment>
<evidence type="ECO:0000313" key="10">
    <source>
        <dbReference type="Proteomes" id="UP000641514"/>
    </source>
</evidence>
<gene>
    <name evidence="9" type="ORF">GCM10011410_02990</name>
</gene>
<evidence type="ECO:0000256" key="1">
    <source>
        <dbReference type="ARBA" id="ARBA00004651"/>
    </source>
</evidence>
<reference evidence="9" key="2">
    <citation type="submission" date="2020-09" db="EMBL/GenBank/DDBJ databases">
        <authorList>
            <person name="Sun Q."/>
            <person name="Zhou Y."/>
        </authorList>
    </citation>
    <scope>NUCLEOTIDE SEQUENCE</scope>
    <source>
        <strain evidence="9">CGMCC 1.15478</strain>
    </source>
</reference>
<evidence type="ECO:0000259" key="8">
    <source>
        <dbReference type="Pfam" id="PF09335"/>
    </source>
</evidence>
<feature type="transmembrane region" description="Helical" evidence="7">
    <location>
        <begin position="95"/>
        <end position="125"/>
    </location>
</feature>
<keyword evidence="3" id="KW-1003">Cell membrane</keyword>
<dbReference type="Proteomes" id="UP000641514">
    <property type="component" value="Unassembled WGS sequence"/>
</dbReference>
<feature type="transmembrane region" description="Helical" evidence="7">
    <location>
        <begin position="131"/>
        <end position="149"/>
    </location>
</feature>
<evidence type="ECO:0000256" key="7">
    <source>
        <dbReference type="SAM" id="Phobius"/>
    </source>
</evidence>
<name>A0A916U042_9ACTN</name>